<evidence type="ECO:0000256" key="7">
    <source>
        <dbReference type="ARBA" id="ARBA00022777"/>
    </source>
</evidence>
<dbReference type="Proteomes" id="UP001154860">
    <property type="component" value="Unassembled WGS sequence"/>
</dbReference>
<evidence type="ECO:0000256" key="2">
    <source>
        <dbReference type="ARBA" id="ARBA00004370"/>
    </source>
</evidence>
<dbReference type="InterPro" id="IPR036097">
    <property type="entry name" value="HisK_dim/P_sf"/>
</dbReference>
<reference evidence="14 15" key="1">
    <citation type="journal article" date="2021" name="Int. J. Syst. Evol. Microbiol.">
        <title>Pseudomonas lactucae sp. nov., a pathogen causing bacterial rot of lettuce in Japan.</title>
        <authorList>
            <person name="Sawada H."/>
            <person name="Fujikawa T."/>
            <person name="Satou M."/>
        </authorList>
    </citation>
    <scope>NUCLEOTIDE SEQUENCE [LARGE SCALE GENOMIC DNA]</scope>
    <source>
        <strain evidence="14 15">MAFF 301381</strain>
    </source>
</reference>
<keyword evidence="4" id="KW-0597">Phosphoprotein</keyword>
<organism evidence="14 15">
    <name type="scientific">Pseudomonas lactucae</name>
    <dbReference type="NCBI Taxonomy" id="2813360"/>
    <lineage>
        <taxon>Bacteria</taxon>
        <taxon>Pseudomonadati</taxon>
        <taxon>Pseudomonadota</taxon>
        <taxon>Gammaproteobacteria</taxon>
        <taxon>Pseudomonadales</taxon>
        <taxon>Pseudomonadaceae</taxon>
        <taxon>Pseudomonas</taxon>
    </lineage>
</organism>
<dbReference type="Gene3D" id="1.10.287.130">
    <property type="match status" value="1"/>
</dbReference>
<dbReference type="PANTHER" id="PTHR45436">
    <property type="entry name" value="SENSOR HISTIDINE KINASE YKOH"/>
    <property type="match status" value="1"/>
</dbReference>
<evidence type="ECO:0000256" key="1">
    <source>
        <dbReference type="ARBA" id="ARBA00000085"/>
    </source>
</evidence>
<dbReference type="AlphaFoldDB" id="A0A9X0YCA9"/>
<dbReference type="Pfam" id="PF00672">
    <property type="entry name" value="HAMP"/>
    <property type="match status" value="1"/>
</dbReference>
<evidence type="ECO:0000256" key="4">
    <source>
        <dbReference type="ARBA" id="ARBA00022553"/>
    </source>
</evidence>
<evidence type="ECO:0000256" key="3">
    <source>
        <dbReference type="ARBA" id="ARBA00012438"/>
    </source>
</evidence>
<evidence type="ECO:0000313" key="15">
    <source>
        <dbReference type="Proteomes" id="UP001154860"/>
    </source>
</evidence>
<accession>A0A9X0YCA9</accession>
<keyword evidence="10 11" id="KW-0472">Membrane</keyword>
<dbReference type="InterPro" id="IPR005467">
    <property type="entry name" value="His_kinase_dom"/>
</dbReference>
<dbReference type="SMART" id="SM00387">
    <property type="entry name" value="HATPase_c"/>
    <property type="match status" value="1"/>
</dbReference>
<dbReference type="InterPro" id="IPR003594">
    <property type="entry name" value="HATPase_dom"/>
</dbReference>
<feature type="transmembrane region" description="Helical" evidence="11">
    <location>
        <begin position="12"/>
        <end position="40"/>
    </location>
</feature>
<evidence type="ECO:0000256" key="9">
    <source>
        <dbReference type="ARBA" id="ARBA00023012"/>
    </source>
</evidence>
<comment type="caution">
    <text evidence="14">The sequence shown here is derived from an EMBL/GenBank/DDBJ whole genome shotgun (WGS) entry which is preliminary data.</text>
</comment>
<keyword evidence="6 11" id="KW-0812">Transmembrane</keyword>
<sequence>MKVANSLSRQIIVSMSAVVMCVIALALVGSYIFYALLWTFSPPTELEMQSDEWLPSGVEWMWMGLITCVSLSVGAAVAVKLSKRILAPLNSVAASLRSLADGDLDARAVAPDLSLGEAALLVTDFNSMANRLKRMAEEQAFWNAAIAHELRTPLTILRGRLQGLAEGVFEPDTAQFYSLLSQVEGLTRLVEDLRVVGMGDNGHLKLTLREVALADALEAEARLFEPSLNSAGFVLQLNLRRGLVHCDADRMRQALLALLDNIRRHATPGTVNIELGSDERGHFLRVADEGPGVDAAFAEHIFDAFQRGESSRSRAQGGSGLGLAVVRAIAIAHGGAVTCRTVVDSGTLFELSWPGVSLFNPQT</sequence>
<comment type="subcellular location">
    <subcellularLocation>
        <location evidence="2">Membrane</location>
    </subcellularLocation>
</comment>
<dbReference type="RefSeq" id="WP_205491667.1">
    <property type="nucleotide sequence ID" value="NZ_JAFHKI010000186.1"/>
</dbReference>
<keyword evidence="15" id="KW-1185">Reference proteome</keyword>
<comment type="catalytic activity">
    <reaction evidence="1">
        <text>ATP + protein L-histidine = ADP + protein N-phospho-L-histidine.</text>
        <dbReference type="EC" id="2.7.13.3"/>
    </reaction>
</comment>
<keyword evidence="7" id="KW-0418">Kinase</keyword>
<keyword evidence="8 11" id="KW-1133">Transmembrane helix</keyword>
<dbReference type="PRINTS" id="PR00344">
    <property type="entry name" value="BCTRLSENSOR"/>
</dbReference>
<dbReference type="CDD" id="cd06225">
    <property type="entry name" value="HAMP"/>
    <property type="match status" value="1"/>
</dbReference>
<dbReference type="EC" id="2.7.13.3" evidence="3"/>
<evidence type="ECO:0000259" key="12">
    <source>
        <dbReference type="PROSITE" id="PS50109"/>
    </source>
</evidence>
<dbReference type="EMBL" id="JAFHKJ010000056">
    <property type="protein sequence ID" value="MBN2976966.1"/>
    <property type="molecule type" value="Genomic_DNA"/>
</dbReference>
<dbReference type="PROSITE" id="PS50885">
    <property type="entry name" value="HAMP"/>
    <property type="match status" value="1"/>
</dbReference>
<dbReference type="CDD" id="cd00082">
    <property type="entry name" value="HisKA"/>
    <property type="match status" value="1"/>
</dbReference>
<proteinExistence type="predicted"/>
<gene>
    <name evidence="14" type="ORF">JWR99_13795</name>
</gene>
<dbReference type="SMART" id="SM00388">
    <property type="entry name" value="HisKA"/>
    <property type="match status" value="1"/>
</dbReference>
<feature type="domain" description="Histidine kinase" evidence="12">
    <location>
        <begin position="145"/>
        <end position="357"/>
    </location>
</feature>
<evidence type="ECO:0000256" key="8">
    <source>
        <dbReference type="ARBA" id="ARBA00022989"/>
    </source>
</evidence>
<dbReference type="SUPFAM" id="SSF55874">
    <property type="entry name" value="ATPase domain of HSP90 chaperone/DNA topoisomerase II/histidine kinase"/>
    <property type="match status" value="1"/>
</dbReference>
<dbReference type="InterPro" id="IPR036890">
    <property type="entry name" value="HATPase_C_sf"/>
</dbReference>
<name>A0A9X0YCA9_9PSED</name>
<dbReference type="Pfam" id="PF02518">
    <property type="entry name" value="HATPase_c"/>
    <property type="match status" value="1"/>
</dbReference>
<evidence type="ECO:0000256" key="11">
    <source>
        <dbReference type="SAM" id="Phobius"/>
    </source>
</evidence>
<dbReference type="GO" id="GO:0005886">
    <property type="term" value="C:plasma membrane"/>
    <property type="evidence" value="ECO:0007669"/>
    <property type="project" value="TreeGrafter"/>
</dbReference>
<reference evidence="14 15" key="2">
    <citation type="journal article" date="2023" name="Plant Pathol.">
        <title>Dismantling and reorganizing Pseudomonas marginalis sensu#lato.</title>
        <authorList>
            <person name="Sawada H."/>
            <person name="Fujikawa T."/>
            <person name="Satou M."/>
        </authorList>
    </citation>
    <scope>NUCLEOTIDE SEQUENCE [LARGE SCALE GENOMIC DNA]</scope>
    <source>
        <strain evidence="14 15">MAFF 301381</strain>
    </source>
</reference>
<evidence type="ECO:0000256" key="6">
    <source>
        <dbReference type="ARBA" id="ARBA00022692"/>
    </source>
</evidence>
<dbReference type="GO" id="GO:0000155">
    <property type="term" value="F:phosphorelay sensor kinase activity"/>
    <property type="evidence" value="ECO:0007669"/>
    <property type="project" value="InterPro"/>
</dbReference>
<dbReference type="InterPro" id="IPR004358">
    <property type="entry name" value="Sig_transdc_His_kin-like_C"/>
</dbReference>
<dbReference type="PROSITE" id="PS50109">
    <property type="entry name" value="HIS_KIN"/>
    <property type="match status" value="1"/>
</dbReference>
<dbReference type="InterPro" id="IPR003660">
    <property type="entry name" value="HAMP_dom"/>
</dbReference>
<dbReference type="Gene3D" id="6.10.340.10">
    <property type="match status" value="1"/>
</dbReference>
<dbReference type="InterPro" id="IPR003661">
    <property type="entry name" value="HisK_dim/P_dom"/>
</dbReference>
<evidence type="ECO:0000256" key="5">
    <source>
        <dbReference type="ARBA" id="ARBA00022679"/>
    </source>
</evidence>
<dbReference type="PANTHER" id="PTHR45436:SF5">
    <property type="entry name" value="SENSOR HISTIDINE KINASE TRCS"/>
    <property type="match status" value="1"/>
</dbReference>
<evidence type="ECO:0000259" key="13">
    <source>
        <dbReference type="PROSITE" id="PS50885"/>
    </source>
</evidence>
<dbReference type="Gene3D" id="3.30.565.10">
    <property type="entry name" value="Histidine kinase-like ATPase, C-terminal domain"/>
    <property type="match status" value="1"/>
</dbReference>
<dbReference type="Pfam" id="PF00512">
    <property type="entry name" value="HisKA"/>
    <property type="match status" value="1"/>
</dbReference>
<evidence type="ECO:0000313" key="14">
    <source>
        <dbReference type="EMBL" id="MBN2976966.1"/>
    </source>
</evidence>
<dbReference type="SUPFAM" id="SSF47384">
    <property type="entry name" value="Homodimeric domain of signal transducing histidine kinase"/>
    <property type="match status" value="1"/>
</dbReference>
<protein>
    <recommendedName>
        <fullName evidence="3">histidine kinase</fullName>
        <ecNumber evidence="3">2.7.13.3</ecNumber>
    </recommendedName>
</protein>
<dbReference type="CDD" id="cd00075">
    <property type="entry name" value="HATPase"/>
    <property type="match status" value="1"/>
</dbReference>
<dbReference type="SMART" id="SM00304">
    <property type="entry name" value="HAMP"/>
    <property type="match status" value="1"/>
</dbReference>
<feature type="transmembrane region" description="Helical" evidence="11">
    <location>
        <begin position="60"/>
        <end position="79"/>
    </location>
</feature>
<evidence type="ECO:0000256" key="10">
    <source>
        <dbReference type="ARBA" id="ARBA00023136"/>
    </source>
</evidence>
<keyword evidence="9" id="KW-0902">Two-component regulatory system</keyword>
<dbReference type="InterPro" id="IPR050428">
    <property type="entry name" value="TCS_sensor_his_kinase"/>
</dbReference>
<keyword evidence="5" id="KW-0808">Transferase</keyword>
<feature type="domain" description="HAMP" evidence="13">
    <location>
        <begin position="83"/>
        <end position="137"/>
    </location>
</feature>